<keyword evidence="3 7" id="KW-1133">Transmembrane helix</keyword>
<feature type="domain" description="Anoctamin transmembrane" evidence="8">
    <location>
        <begin position="330"/>
        <end position="900"/>
    </location>
</feature>
<evidence type="ECO:0000256" key="5">
    <source>
        <dbReference type="SAM" id="Coils"/>
    </source>
</evidence>
<dbReference type="GO" id="GO:0016020">
    <property type="term" value="C:membrane"/>
    <property type="evidence" value="ECO:0007669"/>
    <property type="project" value="UniProtKB-SubCell"/>
</dbReference>
<keyword evidence="5" id="KW-0175">Coiled coil</keyword>
<gene>
    <name evidence="9" type="ORF">CTAYLR_001924</name>
</gene>
<feature type="compositionally biased region" description="Basic and acidic residues" evidence="6">
    <location>
        <begin position="965"/>
        <end position="978"/>
    </location>
</feature>
<dbReference type="AlphaFoldDB" id="A0AAD7U8R1"/>
<dbReference type="EMBL" id="JAQMWT010000526">
    <property type="protein sequence ID" value="KAJ8600213.1"/>
    <property type="molecule type" value="Genomic_DNA"/>
</dbReference>
<dbReference type="GO" id="GO:0005254">
    <property type="term" value="F:chloride channel activity"/>
    <property type="evidence" value="ECO:0007669"/>
    <property type="project" value="TreeGrafter"/>
</dbReference>
<proteinExistence type="predicted"/>
<feature type="transmembrane region" description="Helical" evidence="7">
    <location>
        <begin position="338"/>
        <end position="365"/>
    </location>
</feature>
<feature type="transmembrane region" description="Helical" evidence="7">
    <location>
        <begin position="779"/>
        <end position="799"/>
    </location>
</feature>
<evidence type="ECO:0000313" key="10">
    <source>
        <dbReference type="Proteomes" id="UP001230188"/>
    </source>
</evidence>
<feature type="region of interest" description="Disordered" evidence="6">
    <location>
        <begin position="417"/>
        <end position="436"/>
    </location>
</feature>
<keyword evidence="4 7" id="KW-0472">Membrane</keyword>
<sequence>MRLSSSSSSSSRRLEDAVPTLAPTFRPTLNNETSPTHAPISVSFTGETFSAEVIAVAINFGSMFFVMYLLRLLLKMALTQIEEVPEYKLHSDPGFQDEDLGQNWNWDFVLVTGIKPEDQAPLSDFLKKNSMLRIVQALRRAGLETVQFKSQDWKKIIIKIRATAKRLKEQADKLDMRLRLDEKEVKKRLSEGQPDATIPGEYLIYPRRDGWTYKGQEMYTAIKDTENQCPYAYNQYMYGRYEGSDGFQTLYQKYALTSSIFRSVDRIKLILSILKWPDSDNGAGLSLEKMIRQGAILHAFPLQDLSELRQVQRKWLVYWAWPWNQPFNRIKDYFGEKIAMYFLFLGHYTTAVMVAAAVGTVFYFITVIQANPNSPAIPVFCVFMALWATLFVEFWKRKQSRFAMMWGMVGTERTAEERPEFTENPDVESISSPVTGDDENYFPPSSRAKRGFVSSTVIATSGLGVLAVVVMIFFLKADLTARNNFLGTRSSFKDVSINRRPVRNWGIRRSWDVVDFASTVPGIVVSLINAIQIFALEPVFSGLAERLTDYECHRTDTEYEDSLTAKVFVFQFINSFTSYLYIAFFKQSQSEDPDLQASKGYKTSLLCPIALDCSLVTLATPAYRISNVAALGRRWRAATNTAAATAPRAYYACIESCMDELQTQLGSIFISKVILANVKDILLPYSKWSVKRLQQMRQKELEAISTEQDEMAATQEAAESVEQGLGNQKDASRRKGTAVSQENETTELRQLSPAEEQMQLAEYNILLGPFGDYRDLVIIYGYTVLFVAAFPLAPLMALVNSYVQIRSDAWHISVCCRRPWPSNAEDIGTWASIIELTSYFAVIVNSLIIVYTGTFLKEFTVADRLLIFMGLYHGLFIVKYVVAILVDDIPRDVRIQVARQEFCEAKLIKMQQDDVIEVEIDEDAQRQSNQRIPDVTIHDKDDDVVYLDYPGYEDYMSTAAALYDTRPDETKTEKRPEYELAVTRPPDASSDAII</sequence>
<dbReference type="PANTHER" id="PTHR12308">
    <property type="entry name" value="ANOCTAMIN"/>
    <property type="match status" value="1"/>
</dbReference>
<evidence type="ECO:0000259" key="8">
    <source>
        <dbReference type="Pfam" id="PF04547"/>
    </source>
</evidence>
<feature type="transmembrane region" description="Helical" evidence="7">
    <location>
        <begin position="827"/>
        <end position="853"/>
    </location>
</feature>
<feature type="region of interest" description="Disordered" evidence="6">
    <location>
        <begin position="964"/>
        <end position="994"/>
    </location>
</feature>
<evidence type="ECO:0000256" key="7">
    <source>
        <dbReference type="SAM" id="Phobius"/>
    </source>
</evidence>
<feature type="transmembrane region" description="Helical" evidence="7">
    <location>
        <begin position="865"/>
        <end position="886"/>
    </location>
</feature>
<evidence type="ECO:0000256" key="1">
    <source>
        <dbReference type="ARBA" id="ARBA00004141"/>
    </source>
</evidence>
<protein>
    <recommendedName>
        <fullName evidence="8">Anoctamin transmembrane domain-containing protein</fullName>
    </recommendedName>
</protein>
<evidence type="ECO:0000313" key="9">
    <source>
        <dbReference type="EMBL" id="KAJ8600213.1"/>
    </source>
</evidence>
<dbReference type="InterPro" id="IPR049452">
    <property type="entry name" value="Anoctamin_TM"/>
</dbReference>
<name>A0AAD7U8R1_9STRA</name>
<evidence type="ECO:0000256" key="2">
    <source>
        <dbReference type="ARBA" id="ARBA00022692"/>
    </source>
</evidence>
<dbReference type="Pfam" id="PF04547">
    <property type="entry name" value="Anoctamin"/>
    <property type="match status" value="1"/>
</dbReference>
<feature type="region of interest" description="Disordered" evidence="6">
    <location>
        <begin position="705"/>
        <end position="751"/>
    </location>
</feature>
<accession>A0AAD7U8R1</accession>
<keyword evidence="2 7" id="KW-0812">Transmembrane</keyword>
<feature type="transmembrane region" description="Helical" evidence="7">
    <location>
        <begin position="452"/>
        <end position="475"/>
    </location>
</feature>
<feature type="transmembrane region" description="Helical" evidence="7">
    <location>
        <begin position="377"/>
        <end position="395"/>
    </location>
</feature>
<reference evidence="9" key="1">
    <citation type="submission" date="2023-01" db="EMBL/GenBank/DDBJ databases">
        <title>Metagenome sequencing of chrysophaentin producing Chrysophaeum taylorii.</title>
        <authorList>
            <person name="Davison J."/>
            <person name="Bewley C."/>
        </authorList>
    </citation>
    <scope>NUCLEOTIDE SEQUENCE</scope>
    <source>
        <strain evidence="9">NIES-1699</strain>
    </source>
</reference>
<evidence type="ECO:0000256" key="4">
    <source>
        <dbReference type="ARBA" id="ARBA00023136"/>
    </source>
</evidence>
<keyword evidence="10" id="KW-1185">Reference proteome</keyword>
<comment type="subcellular location">
    <subcellularLocation>
        <location evidence="1">Membrane</location>
        <topology evidence="1">Multi-pass membrane protein</topology>
    </subcellularLocation>
</comment>
<evidence type="ECO:0000256" key="6">
    <source>
        <dbReference type="SAM" id="MobiDB-lite"/>
    </source>
</evidence>
<comment type="caution">
    <text evidence="9">The sequence shown here is derived from an EMBL/GenBank/DDBJ whole genome shotgun (WGS) entry which is preliminary data.</text>
</comment>
<dbReference type="Proteomes" id="UP001230188">
    <property type="component" value="Unassembled WGS sequence"/>
</dbReference>
<dbReference type="PANTHER" id="PTHR12308:SF73">
    <property type="entry name" value="ANOCTAMIN"/>
    <property type="match status" value="1"/>
</dbReference>
<dbReference type="InterPro" id="IPR007632">
    <property type="entry name" value="Anoctamin"/>
</dbReference>
<feature type="coiled-coil region" evidence="5">
    <location>
        <begin position="157"/>
        <end position="184"/>
    </location>
</feature>
<evidence type="ECO:0000256" key="3">
    <source>
        <dbReference type="ARBA" id="ARBA00022989"/>
    </source>
</evidence>
<organism evidence="9 10">
    <name type="scientific">Chrysophaeum taylorii</name>
    <dbReference type="NCBI Taxonomy" id="2483200"/>
    <lineage>
        <taxon>Eukaryota</taxon>
        <taxon>Sar</taxon>
        <taxon>Stramenopiles</taxon>
        <taxon>Ochrophyta</taxon>
        <taxon>Pelagophyceae</taxon>
        <taxon>Pelagomonadales</taxon>
        <taxon>Pelagomonadaceae</taxon>
        <taxon>Chrysophaeum</taxon>
    </lineage>
</organism>
<feature type="transmembrane region" description="Helical" evidence="7">
    <location>
        <begin position="49"/>
        <end position="70"/>
    </location>
</feature>